<dbReference type="SUPFAM" id="SSF46785">
    <property type="entry name" value="Winged helix' DNA-binding domain"/>
    <property type="match status" value="1"/>
</dbReference>
<dbReference type="Proteomes" id="UP000189177">
    <property type="component" value="Unassembled WGS sequence"/>
</dbReference>
<comment type="subunit">
    <text evidence="1">Homodimer.</text>
</comment>
<proteinExistence type="inferred from homology"/>
<comment type="similarity">
    <text evidence="1">Belongs to the Fur family.</text>
</comment>
<dbReference type="GO" id="GO:0005737">
    <property type="term" value="C:cytoplasm"/>
    <property type="evidence" value="ECO:0007669"/>
    <property type="project" value="UniProtKB-SubCell"/>
</dbReference>
<keyword evidence="1" id="KW-0963">Cytoplasm</keyword>
<dbReference type="CDD" id="cd07153">
    <property type="entry name" value="Fur_like"/>
    <property type="match status" value="1"/>
</dbReference>
<organism evidence="2 3">
    <name type="scientific">Thioalkalivibrio halophilus</name>
    <dbReference type="NCBI Taxonomy" id="252474"/>
    <lineage>
        <taxon>Bacteria</taxon>
        <taxon>Pseudomonadati</taxon>
        <taxon>Pseudomonadota</taxon>
        <taxon>Gammaproteobacteria</taxon>
        <taxon>Chromatiales</taxon>
        <taxon>Ectothiorhodospiraceae</taxon>
        <taxon>Thioalkalivibrio</taxon>
    </lineage>
</organism>
<keyword evidence="1" id="KW-0479">Metal-binding</keyword>
<dbReference type="Gene3D" id="1.10.10.10">
    <property type="entry name" value="Winged helix-like DNA-binding domain superfamily/Winged helix DNA-binding domain"/>
    <property type="match status" value="1"/>
</dbReference>
<dbReference type="EMBL" id="MUZR01000005">
    <property type="protein sequence ID" value="OOC11251.1"/>
    <property type="molecule type" value="Genomic_DNA"/>
</dbReference>
<dbReference type="AlphaFoldDB" id="A0A1V3A1N5"/>
<keyword evidence="1" id="KW-0678">Repressor</keyword>
<keyword evidence="1" id="KW-0804">Transcription</keyword>
<dbReference type="GO" id="GO:0003700">
    <property type="term" value="F:DNA-binding transcription factor activity"/>
    <property type="evidence" value="ECO:0007669"/>
    <property type="project" value="UniProtKB-UniRule"/>
</dbReference>
<comment type="caution">
    <text evidence="2">The sequence shown here is derived from an EMBL/GenBank/DDBJ whole genome shotgun (WGS) entry which is preliminary data.</text>
</comment>
<evidence type="ECO:0000256" key="1">
    <source>
        <dbReference type="RuleBase" id="RU364037"/>
    </source>
</evidence>
<sequence>MSTRIPQPDLLGIDEARALLRDYRISPTEQRVEIVRVLFARNQHLSADHILAQLTRQESRVSKATVYNALKLFAEKGLVREVIVDPSRVFYDSNRAPHHHLFHVDSGQLEDVEPAQVQVNDLPPLPEGTDVLSVDVIVRVGPGQSSGEN</sequence>
<dbReference type="PANTHER" id="PTHR33202:SF7">
    <property type="entry name" value="FERRIC UPTAKE REGULATION PROTEIN"/>
    <property type="match status" value="1"/>
</dbReference>
<dbReference type="GO" id="GO:0008270">
    <property type="term" value="F:zinc ion binding"/>
    <property type="evidence" value="ECO:0007669"/>
    <property type="project" value="TreeGrafter"/>
</dbReference>
<dbReference type="PANTHER" id="PTHR33202">
    <property type="entry name" value="ZINC UPTAKE REGULATION PROTEIN"/>
    <property type="match status" value="1"/>
</dbReference>
<dbReference type="InterPro" id="IPR036390">
    <property type="entry name" value="WH_DNA-bd_sf"/>
</dbReference>
<dbReference type="GO" id="GO:0000976">
    <property type="term" value="F:transcription cis-regulatory region binding"/>
    <property type="evidence" value="ECO:0007669"/>
    <property type="project" value="TreeGrafter"/>
</dbReference>
<protein>
    <recommendedName>
        <fullName evidence="1">Ferric uptake regulation protein</fullName>
    </recommendedName>
</protein>
<name>A0A1V3A1N5_9GAMM</name>
<keyword evidence="1" id="KW-0862">Zinc</keyword>
<dbReference type="GO" id="GO:0045892">
    <property type="term" value="P:negative regulation of DNA-templated transcription"/>
    <property type="evidence" value="ECO:0007669"/>
    <property type="project" value="TreeGrafter"/>
</dbReference>
<comment type="subcellular location">
    <subcellularLocation>
        <location evidence="1">Cytoplasm</location>
    </subcellularLocation>
</comment>
<evidence type="ECO:0000313" key="3">
    <source>
        <dbReference type="Proteomes" id="UP000189177"/>
    </source>
</evidence>
<dbReference type="InterPro" id="IPR036388">
    <property type="entry name" value="WH-like_DNA-bd_sf"/>
</dbReference>
<keyword evidence="1" id="KW-0805">Transcription regulation</keyword>
<reference evidence="2 3" key="1">
    <citation type="submission" date="2017-02" db="EMBL/GenBank/DDBJ databases">
        <title>Genomic diversity within the haloalkaliphilic genus Thioalkalivibrio.</title>
        <authorList>
            <person name="Ahn A.-C."/>
            <person name="Meier-Kolthoff J."/>
            <person name="Overmars L."/>
            <person name="Richter M."/>
            <person name="Woyke T."/>
            <person name="Sorokin D.Y."/>
            <person name="Muyzer G."/>
        </authorList>
    </citation>
    <scope>NUCLEOTIDE SEQUENCE [LARGE SCALE GENOMIC DNA]</scope>
    <source>
        <strain evidence="2 3">HL17</strain>
    </source>
</reference>
<accession>A0A1V3A1N5</accession>
<keyword evidence="1" id="KW-0238">DNA-binding</keyword>
<evidence type="ECO:0000313" key="2">
    <source>
        <dbReference type="EMBL" id="OOC11251.1"/>
    </source>
</evidence>
<dbReference type="STRING" id="252474.B1A74_01700"/>
<keyword evidence="1" id="KW-0408">Iron</keyword>
<dbReference type="OrthoDB" id="8659436at2"/>
<gene>
    <name evidence="1" type="primary">fur</name>
    <name evidence="2" type="ORF">B1A74_01700</name>
</gene>
<dbReference type="Pfam" id="PF01475">
    <property type="entry name" value="FUR"/>
    <property type="match status" value="1"/>
</dbReference>
<dbReference type="RefSeq" id="WP_077243583.1">
    <property type="nucleotide sequence ID" value="NZ_MUZR01000005.1"/>
</dbReference>
<dbReference type="InterPro" id="IPR002481">
    <property type="entry name" value="FUR"/>
</dbReference>
<keyword evidence="3" id="KW-1185">Reference proteome</keyword>
<dbReference type="GO" id="GO:1900376">
    <property type="term" value="P:regulation of secondary metabolite biosynthetic process"/>
    <property type="evidence" value="ECO:0007669"/>
    <property type="project" value="TreeGrafter"/>
</dbReference>